<dbReference type="PANTHER" id="PTHR48079">
    <property type="entry name" value="PROTEIN YEEZ"/>
    <property type="match status" value="1"/>
</dbReference>
<dbReference type="InterPro" id="IPR051783">
    <property type="entry name" value="NAD(P)-dependent_oxidoreduct"/>
</dbReference>
<dbReference type="Gene3D" id="3.40.50.720">
    <property type="entry name" value="NAD(P)-binding Rossmann-like Domain"/>
    <property type="match status" value="1"/>
</dbReference>
<dbReference type="PANTHER" id="PTHR48079:SF6">
    <property type="entry name" value="NAD(P)-BINDING DOMAIN-CONTAINING PROTEIN-RELATED"/>
    <property type="match status" value="1"/>
</dbReference>
<proteinExistence type="predicted"/>
<dbReference type="InterPro" id="IPR036291">
    <property type="entry name" value="NAD(P)-bd_dom_sf"/>
</dbReference>
<dbReference type="Pfam" id="PF01370">
    <property type="entry name" value="Epimerase"/>
    <property type="match status" value="1"/>
</dbReference>
<gene>
    <name evidence="2" type="ORF">BC343_22350</name>
</gene>
<dbReference type="InterPro" id="IPR001509">
    <property type="entry name" value="Epimerase_deHydtase"/>
</dbReference>
<feature type="domain" description="NAD-dependent epimerase/dehydratase" evidence="1">
    <location>
        <begin position="3"/>
        <end position="211"/>
    </location>
</feature>
<organism evidence="2 3">
    <name type="scientific">Mucilaginibacter pedocola</name>
    <dbReference type="NCBI Taxonomy" id="1792845"/>
    <lineage>
        <taxon>Bacteria</taxon>
        <taxon>Pseudomonadati</taxon>
        <taxon>Bacteroidota</taxon>
        <taxon>Sphingobacteriia</taxon>
        <taxon>Sphingobacteriales</taxon>
        <taxon>Sphingobacteriaceae</taxon>
        <taxon>Mucilaginibacter</taxon>
    </lineage>
</organism>
<evidence type="ECO:0000313" key="3">
    <source>
        <dbReference type="Proteomes" id="UP000189739"/>
    </source>
</evidence>
<evidence type="ECO:0000259" key="1">
    <source>
        <dbReference type="Pfam" id="PF01370"/>
    </source>
</evidence>
<dbReference type="EMBL" id="MBTF01000003">
    <property type="protein sequence ID" value="OOQ61183.1"/>
    <property type="molecule type" value="Genomic_DNA"/>
</dbReference>
<dbReference type="GO" id="GO:0004029">
    <property type="term" value="F:aldehyde dehydrogenase (NAD+) activity"/>
    <property type="evidence" value="ECO:0007669"/>
    <property type="project" value="TreeGrafter"/>
</dbReference>
<accession>A0A1S9PJQ5</accession>
<dbReference type="RefSeq" id="WP_078347010.1">
    <property type="nucleotide sequence ID" value="NZ_MBTF01000003.1"/>
</dbReference>
<dbReference type="CDD" id="cd05262">
    <property type="entry name" value="SDR_a7"/>
    <property type="match status" value="1"/>
</dbReference>
<dbReference type="SUPFAM" id="SSF51735">
    <property type="entry name" value="NAD(P)-binding Rossmann-fold domains"/>
    <property type="match status" value="1"/>
</dbReference>
<dbReference type="OrthoDB" id="9807212at2"/>
<dbReference type="GO" id="GO:0005737">
    <property type="term" value="C:cytoplasm"/>
    <property type="evidence" value="ECO:0007669"/>
    <property type="project" value="TreeGrafter"/>
</dbReference>
<name>A0A1S9PJQ5_9SPHI</name>
<sequence length="296" mass="31113">MKVFLTGATGFVGSAIIPELLNNGHQVLGLARNDAGAEKLIKAGAEVHRGDLEDLESLKSGAAAADAVIHTGFIHDFSRFAEVCQTDADAIDAMASVLVGTNKPLLVTSGTALVNPGGLATEDIIPASHPHIPRKSEQRADAAAALGVNAGVVRLSPSVHGEGDIIGFVPILVKTAREKGFSAYIGDGQNRWNAVHRLDAAQVYRLALDKTQPASRFHAVAEEAITFKEIAELIGKKLGLPVKSITADEATAHFGWFKNFASIDAPASSKATQELLGWTPTHSTLLADIEAGVYTK</sequence>
<keyword evidence="3" id="KW-1185">Reference proteome</keyword>
<dbReference type="STRING" id="1792845.BC343_22350"/>
<dbReference type="Proteomes" id="UP000189739">
    <property type="component" value="Unassembled WGS sequence"/>
</dbReference>
<reference evidence="2 3" key="1">
    <citation type="submission" date="2016-07" db="EMBL/GenBank/DDBJ databases">
        <title>Genomic analysis of zinc-resistant bacterium Mucilaginibacter pedocola TBZ30.</title>
        <authorList>
            <person name="Huang J."/>
            <person name="Tang J."/>
        </authorList>
    </citation>
    <scope>NUCLEOTIDE SEQUENCE [LARGE SCALE GENOMIC DNA]</scope>
    <source>
        <strain evidence="2 3">TBZ30</strain>
    </source>
</reference>
<dbReference type="AlphaFoldDB" id="A0A1S9PJQ5"/>
<protein>
    <submittedName>
        <fullName evidence="2">3-beta hydroxysteroid dehydrogenase</fullName>
    </submittedName>
</protein>
<comment type="caution">
    <text evidence="2">The sequence shown here is derived from an EMBL/GenBank/DDBJ whole genome shotgun (WGS) entry which is preliminary data.</text>
</comment>
<evidence type="ECO:0000313" key="2">
    <source>
        <dbReference type="EMBL" id="OOQ61183.1"/>
    </source>
</evidence>